<keyword evidence="2" id="KW-1185">Reference proteome</keyword>
<dbReference type="AlphaFoldDB" id="A0A7J7DU86"/>
<dbReference type="Proteomes" id="UP000593562">
    <property type="component" value="Unassembled WGS sequence"/>
</dbReference>
<comment type="caution">
    <text evidence="1">The sequence shown here is derived from an EMBL/GenBank/DDBJ whole genome shotgun (WGS) entry which is preliminary data.</text>
</comment>
<proteinExistence type="predicted"/>
<gene>
    <name evidence="1" type="ORF">HS088_TW03G00259</name>
</gene>
<dbReference type="OrthoDB" id="735913at2759"/>
<sequence length="78" mass="8430">MSDIAMLVAEEYERRIKNSRKASGAAAAEGGGGELEIRFGTSWVSNFGQKMKKLSEQINKMEPKTQIGVAATDGFFSA</sequence>
<evidence type="ECO:0000313" key="2">
    <source>
        <dbReference type="Proteomes" id="UP000593562"/>
    </source>
</evidence>
<dbReference type="PANTHER" id="PTHR36067">
    <property type="entry name" value="EXPRESSED PROTEIN"/>
    <property type="match status" value="1"/>
</dbReference>
<name>A0A7J7DU86_TRIWF</name>
<reference evidence="1 2" key="1">
    <citation type="journal article" date="2020" name="Nat. Commun.">
        <title>Genome of Tripterygium wilfordii and identification of cytochrome P450 involved in triptolide biosynthesis.</title>
        <authorList>
            <person name="Tu L."/>
            <person name="Su P."/>
            <person name="Zhang Z."/>
            <person name="Gao L."/>
            <person name="Wang J."/>
            <person name="Hu T."/>
            <person name="Zhou J."/>
            <person name="Zhang Y."/>
            <person name="Zhao Y."/>
            <person name="Liu Y."/>
            <person name="Song Y."/>
            <person name="Tong Y."/>
            <person name="Lu Y."/>
            <person name="Yang J."/>
            <person name="Xu C."/>
            <person name="Jia M."/>
            <person name="Peters R.J."/>
            <person name="Huang L."/>
            <person name="Gao W."/>
        </authorList>
    </citation>
    <scope>NUCLEOTIDE SEQUENCE [LARGE SCALE GENOMIC DNA]</scope>
    <source>
        <strain evidence="2">cv. XIE 37</strain>
        <tissue evidence="1">Leaf</tissue>
    </source>
</reference>
<dbReference type="PANTHER" id="PTHR36067:SF1">
    <property type="entry name" value="EXPRESSED PROTEIN"/>
    <property type="match status" value="1"/>
</dbReference>
<evidence type="ECO:0000313" key="1">
    <source>
        <dbReference type="EMBL" id="KAF5749932.1"/>
    </source>
</evidence>
<dbReference type="InParanoid" id="A0A7J7DU86"/>
<organism evidence="1 2">
    <name type="scientific">Tripterygium wilfordii</name>
    <name type="common">Thunder God vine</name>
    <dbReference type="NCBI Taxonomy" id="458696"/>
    <lineage>
        <taxon>Eukaryota</taxon>
        <taxon>Viridiplantae</taxon>
        <taxon>Streptophyta</taxon>
        <taxon>Embryophyta</taxon>
        <taxon>Tracheophyta</taxon>
        <taxon>Spermatophyta</taxon>
        <taxon>Magnoliopsida</taxon>
        <taxon>eudicotyledons</taxon>
        <taxon>Gunneridae</taxon>
        <taxon>Pentapetalae</taxon>
        <taxon>rosids</taxon>
        <taxon>fabids</taxon>
        <taxon>Celastrales</taxon>
        <taxon>Celastraceae</taxon>
        <taxon>Tripterygium</taxon>
    </lineage>
</organism>
<protein>
    <submittedName>
        <fullName evidence="1">Uncharacterized protein</fullName>
    </submittedName>
</protein>
<dbReference type="EMBL" id="JAAARO010000003">
    <property type="protein sequence ID" value="KAF5749932.1"/>
    <property type="molecule type" value="Genomic_DNA"/>
</dbReference>
<accession>A0A7J7DU86</accession>